<feature type="chain" id="PRO_5040992900" evidence="3">
    <location>
        <begin position="27"/>
        <end position="346"/>
    </location>
</feature>
<dbReference type="PROSITE" id="PS51318">
    <property type="entry name" value="TAT"/>
    <property type="match status" value="1"/>
</dbReference>
<name>A0A9W5RZD4_9BACL</name>
<dbReference type="GO" id="GO:0030313">
    <property type="term" value="C:cell envelope"/>
    <property type="evidence" value="ECO:0007669"/>
    <property type="project" value="UniProtKB-SubCell"/>
</dbReference>
<dbReference type="PANTHER" id="PTHR32347">
    <property type="entry name" value="EFFLUX SYSTEM COMPONENT YKNX-RELATED"/>
    <property type="match status" value="1"/>
</dbReference>
<dbReference type="RefSeq" id="WP_051588175.1">
    <property type="nucleotide sequence ID" value="NZ_KK082436.1"/>
</dbReference>
<comment type="caution">
    <text evidence="4">The sequence shown here is derived from an EMBL/GenBank/DDBJ whole genome shotgun (WGS) entry which is preliminary data.</text>
</comment>
<keyword evidence="5" id="KW-1185">Reference proteome</keyword>
<keyword evidence="3" id="KW-0732">Signal</keyword>
<proteinExistence type="predicted"/>
<accession>A0A9W5RZD4</accession>
<comment type="subcellular location">
    <subcellularLocation>
        <location evidence="1">Cell envelope</location>
    </subcellularLocation>
</comment>
<dbReference type="PANTHER" id="PTHR32347:SF23">
    <property type="entry name" value="BLL5650 PROTEIN"/>
    <property type="match status" value="1"/>
</dbReference>
<dbReference type="Proteomes" id="UP000053750">
    <property type="component" value="Unassembled WGS sequence"/>
</dbReference>
<evidence type="ECO:0000256" key="3">
    <source>
        <dbReference type="SAM" id="SignalP"/>
    </source>
</evidence>
<feature type="signal peptide" evidence="3">
    <location>
        <begin position="1"/>
        <end position="26"/>
    </location>
</feature>
<dbReference type="Gene3D" id="2.40.50.100">
    <property type="match status" value="1"/>
</dbReference>
<evidence type="ECO:0000313" key="5">
    <source>
        <dbReference type="Proteomes" id="UP000053750"/>
    </source>
</evidence>
<evidence type="ECO:0000256" key="2">
    <source>
        <dbReference type="ARBA" id="ARBA00023054"/>
    </source>
</evidence>
<evidence type="ECO:0000256" key="1">
    <source>
        <dbReference type="ARBA" id="ARBA00004196"/>
    </source>
</evidence>
<keyword evidence="2" id="KW-0175">Coiled coil</keyword>
<dbReference type="EMBL" id="JFHU01000276">
    <property type="protein sequence ID" value="EXX84612.1"/>
    <property type="molecule type" value="Genomic_DNA"/>
</dbReference>
<reference evidence="4 5" key="1">
    <citation type="submission" date="2014-02" db="EMBL/GenBank/DDBJ databases">
        <title>Genome sequence of Paenibacillus darwinianus reveals adaptive mechanisms for survival in Antarctic soils.</title>
        <authorList>
            <person name="Dsouza M."/>
            <person name="Taylor M.W."/>
            <person name="Turner S.J."/>
            <person name="Aislabie J."/>
        </authorList>
    </citation>
    <scope>NUCLEOTIDE SEQUENCE [LARGE SCALE GENOMIC DNA]</scope>
    <source>
        <strain evidence="4 5">CE1</strain>
    </source>
</reference>
<dbReference type="PROSITE" id="PS51257">
    <property type="entry name" value="PROKAR_LIPOPROTEIN"/>
    <property type="match status" value="1"/>
</dbReference>
<dbReference type="InterPro" id="IPR050465">
    <property type="entry name" value="UPF0194_transport"/>
</dbReference>
<protein>
    <submittedName>
        <fullName evidence="4">RND transporter</fullName>
    </submittedName>
</protein>
<dbReference type="Gene3D" id="2.40.420.20">
    <property type="match status" value="1"/>
</dbReference>
<dbReference type="InterPro" id="IPR006311">
    <property type="entry name" value="TAT_signal"/>
</dbReference>
<dbReference type="SUPFAM" id="SSF111369">
    <property type="entry name" value="HlyD-like secretion proteins"/>
    <property type="match status" value="1"/>
</dbReference>
<dbReference type="AlphaFoldDB" id="A0A9W5RZD4"/>
<organism evidence="4 5">
    <name type="scientific">Paenibacillus darwinianus</name>
    <dbReference type="NCBI Taxonomy" id="1380763"/>
    <lineage>
        <taxon>Bacteria</taxon>
        <taxon>Bacillati</taxon>
        <taxon>Bacillota</taxon>
        <taxon>Bacilli</taxon>
        <taxon>Bacillales</taxon>
        <taxon>Paenibacillaceae</taxon>
        <taxon>Paenibacillus</taxon>
    </lineage>
</organism>
<gene>
    <name evidence="4" type="ORF">BG53_10885</name>
</gene>
<evidence type="ECO:0000313" key="4">
    <source>
        <dbReference type="EMBL" id="EXX84612.1"/>
    </source>
</evidence>
<sequence>MPNNRTTRYRRWVYKAAAAVAVSLLAGCSMLPQEEAALAPPLVKPQTETFDVVEAARGDIQTYLKGTAIFASSQTVSLYFKESGGRIKTVLVQVGDDVKAGQAIVELDVGDLELRTRLQRLNVERAEILYAQAKSDGLSGSELRLRQIDLERERITLVALEDQLSKSKLVSPQSGRVTYLAELKAGDAVTGYQPIVTVADPTKVKLTYQATSAKDLLAVQPNMAAFVTYGNQQYEAQVLQAPSNAPMVADKELAEKNATTLVLGLVKPIKGAVMGDSADFQIALEKRDDVIVLPRSGIRTYLGREYVQIAEGERRIEVDVEVGLKTPTEVEIVRGLEEGQQVIMNN</sequence>